<feature type="domain" description="N-acetyltransferase" evidence="1">
    <location>
        <begin position="3"/>
        <end position="145"/>
    </location>
</feature>
<dbReference type="PROSITE" id="PS51186">
    <property type="entry name" value="GNAT"/>
    <property type="match status" value="1"/>
</dbReference>
<dbReference type="Gene3D" id="1.10.287.900">
    <property type="entry name" value="The crystal structure of the spermine/spermidine acetyltransferase from enterococcus faecali"/>
    <property type="match status" value="1"/>
</dbReference>
<dbReference type="KEGG" id="psi:S70_20850"/>
<protein>
    <submittedName>
        <fullName evidence="2">N-acetyltransferase GCN5</fullName>
    </submittedName>
</protein>
<accession>A0A140NTF6</accession>
<dbReference type="CDD" id="cd04301">
    <property type="entry name" value="NAT_SF"/>
    <property type="match status" value="1"/>
</dbReference>
<reference evidence="2 3" key="1">
    <citation type="journal article" date="2012" name="J. Bacteriol.">
        <title>Complete Genome Sequence of Providencia stuartii Clinical Isolate MRSN 2154.</title>
        <authorList>
            <person name="Clifford R.J."/>
            <person name="Hang J."/>
            <person name="Riley M.C."/>
            <person name="Onmus-Leone F."/>
            <person name="Kuschner R.A."/>
            <person name="Lesho E.P."/>
            <person name="Waterman P.E."/>
        </authorList>
    </citation>
    <scope>NUCLEOTIDE SEQUENCE [LARGE SCALE GENOMIC DNA]</scope>
    <source>
        <strain evidence="2 3">MRSN 2154</strain>
    </source>
</reference>
<dbReference type="InterPro" id="IPR027455">
    <property type="entry name" value="Sper_AcTfrase_N"/>
</dbReference>
<dbReference type="GeneID" id="93519314"/>
<organism evidence="2 3">
    <name type="scientific">Providencia stuartii (strain MRSN 2154)</name>
    <dbReference type="NCBI Taxonomy" id="1157951"/>
    <lineage>
        <taxon>Bacteria</taxon>
        <taxon>Pseudomonadati</taxon>
        <taxon>Pseudomonadota</taxon>
        <taxon>Gammaproteobacteria</taxon>
        <taxon>Enterobacterales</taxon>
        <taxon>Morganellaceae</taxon>
        <taxon>Providencia</taxon>
    </lineage>
</organism>
<dbReference type="PATRIC" id="fig|1157951.4.peg.4190"/>
<reference evidence="3" key="2">
    <citation type="submission" date="2012-04" db="EMBL/GenBank/DDBJ databases">
        <title>Complete genome sequence of Providencia stuartii clinical isolate MRSN 2154.</title>
        <authorList>
            <person name="Clifford R.J."/>
            <person name="Hang J."/>
            <person name="Riley M.C."/>
            <person name="Onmus-Leone F."/>
            <person name="Kuschner R.A."/>
            <person name="Lesho E.P."/>
            <person name="Waterman P.E."/>
        </authorList>
    </citation>
    <scope>NUCLEOTIDE SEQUENCE [LARGE SCALE GENOMIC DNA]</scope>
    <source>
        <strain evidence="3">MRSN 2154</strain>
    </source>
</reference>
<sequence length="145" mass="16742">MNLQLRTITKENYEAISLLEVFEEQEDFVASNTWSLLEAAYNKEYVTRGIYLDDTPVGFFMWVPKSDNTVAIWRFMIDKSHQNHGIGRQAMALALAEIKQDNSLQAIEICYNPKNSVAKSFYSSFGFQEIGLDEDDEEMLAMMYL</sequence>
<dbReference type="Proteomes" id="UP000005012">
    <property type="component" value="Chromosome"/>
</dbReference>
<dbReference type="Gene3D" id="3.40.630.30">
    <property type="match status" value="1"/>
</dbReference>
<dbReference type="SUPFAM" id="SSF55729">
    <property type="entry name" value="Acyl-CoA N-acyltransferases (Nat)"/>
    <property type="match status" value="1"/>
</dbReference>
<dbReference type="OrthoDB" id="9127144at2"/>
<dbReference type="InterPro" id="IPR016181">
    <property type="entry name" value="Acyl_CoA_acyltransferase"/>
</dbReference>
<evidence type="ECO:0000259" key="1">
    <source>
        <dbReference type="PROSITE" id="PS51186"/>
    </source>
</evidence>
<dbReference type="HOGENOM" id="CLU_111226_4_1_6"/>
<dbReference type="InterPro" id="IPR000182">
    <property type="entry name" value="GNAT_dom"/>
</dbReference>
<dbReference type="Pfam" id="PF00583">
    <property type="entry name" value="Acetyltransf_1"/>
    <property type="match status" value="1"/>
</dbReference>
<evidence type="ECO:0000313" key="2">
    <source>
        <dbReference type="EMBL" id="AFH95950.1"/>
    </source>
</evidence>
<gene>
    <name evidence="2" type="ordered locus">S70_20850</name>
</gene>
<name>A0A140NTF6_PROSM</name>
<dbReference type="AlphaFoldDB" id="A0A140NTF6"/>
<proteinExistence type="predicted"/>
<dbReference type="EMBL" id="CP003488">
    <property type="protein sequence ID" value="AFH95950.1"/>
    <property type="molecule type" value="Genomic_DNA"/>
</dbReference>
<dbReference type="RefSeq" id="WP_014658355.1">
    <property type="nucleotide sequence ID" value="NC_017731.1"/>
</dbReference>
<dbReference type="GO" id="GO:0016747">
    <property type="term" value="F:acyltransferase activity, transferring groups other than amino-acyl groups"/>
    <property type="evidence" value="ECO:0007669"/>
    <property type="project" value="InterPro"/>
</dbReference>
<evidence type="ECO:0000313" key="3">
    <source>
        <dbReference type="Proteomes" id="UP000005012"/>
    </source>
</evidence>